<evidence type="ECO:0000313" key="10">
    <source>
        <dbReference type="EMBL" id="GGQ07617.1"/>
    </source>
</evidence>
<dbReference type="GO" id="GO:0005506">
    <property type="term" value="F:iron ion binding"/>
    <property type="evidence" value="ECO:0007669"/>
    <property type="project" value="InterPro"/>
</dbReference>
<evidence type="ECO:0000256" key="4">
    <source>
        <dbReference type="ARBA" id="ARBA00023002"/>
    </source>
</evidence>
<dbReference type="PANTHER" id="PTHR24291">
    <property type="entry name" value="CYTOCHROME P450 FAMILY 4"/>
    <property type="match status" value="1"/>
</dbReference>
<keyword evidence="6 8" id="KW-0503">Monooxygenase</keyword>
<dbReference type="Pfam" id="PF00067">
    <property type="entry name" value="p450"/>
    <property type="match status" value="1"/>
</dbReference>
<organism evidence="10 11">
    <name type="scientific">Streptomyces roseolilacinus</name>
    <dbReference type="NCBI Taxonomy" id="66904"/>
    <lineage>
        <taxon>Bacteria</taxon>
        <taxon>Bacillati</taxon>
        <taxon>Actinomycetota</taxon>
        <taxon>Actinomycetes</taxon>
        <taxon>Kitasatosporales</taxon>
        <taxon>Streptomycetaceae</taxon>
        <taxon>Streptomyces</taxon>
    </lineage>
</organism>
<comment type="similarity">
    <text evidence="1 8">Belongs to the cytochrome P450 family.</text>
</comment>
<dbReference type="GO" id="GO:0016705">
    <property type="term" value="F:oxidoreductase activity, acting on paired donors, with incorporation or reduction of molecular oxygen"/>
    <property type="evidence" value="ECO:0007669"/>
    <property type="project" value="InterPro"/>
</dbReference>
<evidence type="ECO:0000256" key="1">
    <source>
        <dbReference type="ARBA" id="ARBA00010617"/>
    </source>
</evidence>
<name>A0A918EJL4_9ACTN</name>
<gene>
    <name evidence="10" type="ORF">GCM10010249_27380</name>
</gene>
<keyword evidence="2 7" id="KW-0349">Heme</keyword>
<accession>A0A918EJL4</accession>
<dbReference type="SUPFAM" id="SSF48264">
    <property type="entry name" value="Cytochrome P450"/>
    <property type="match status" value="1"/>
</dbReference>
<feature type="binding site" description="axial binding residue" evidence="7">
    <location>
        <position position="408"/>
    </location>
    <ligand>
        <name>heme</name>
        <dbReference type="ChEBI" id="CHEBI:30413"/>
    </ligand>
    <ligandPart>
        <name>Fe</name>
        <dbReference type="ChEBI" id="CHEBI:18248"/>
    </ligandPart>
</feature>
<dbReference type="GO" id="GO:0020037">
    <property type="term" value="F:heme binding"/>
    <property type="evidence" value="ECO:0007669"/>
    <property type="project" value="InterPro"/>
</dbReference>
<proteinExistence type="inferred from homology"/>
<protein>
    <submittedName>
        <fullName evidence="10">Cytochrome P450</fullName>
    </submittedName>
</protein>
<comment type="cofactor">
    <cofactor evidence="7">
        <name>heme</name>
        <dbReference type="ChEBI" id="CHEBI:30413"/>
    </cofactor>
</comment>
<dbReference type="InterPro" id="IPR017972">
    <property type="entry name" value="Cyt_P450_CS"/>
</dbReference>
<feature type="compositionally biased region" description="Basic and acidic residues" evidence="9">
    <location>
        <begin position="1"/>
        <end position="16"/>
    </location>
</feature>
<dbReference type="InterPro" id="IPR050196">
    <property type="entry name" value="Cytochrome_P450_Monoox"/>
</dbReference>
<dbReference type="GO" id="GO:0004497">
    <property type="term" value="F:monooxygenase activity"/>
    <property type="evidence" value="ECO:0007669"/>
    <property type="project" value="UniProtKB-KW"/>
</dbReference>
<keyword evidence="5 7" id="KW-0408">Iron</keyword>
<feature type="region of interest" description="Disordered" evidence="9">
    <location>
        <begin position="1"/>
        <end position="25"/>
    </location>
</feature>
<dbReference type="InterPro" id="IPR001128">
    <property type="entry name" value="Cyt_P450"/>
</dbReference>
<evidence type="ECO:0000256" key="5">
    <source>
        <dbReference type="ARBA" id="ARBA00023004"/>
    </source>
</evidence>
<dbReference type="EMBL" id="BMSV01000005">
    <property type="protein sequence ID" value="GGQ07617.1"/>
    <property type="molecule type" value="Genomic_DNA"/>
</dbReference>
<evidence type="ECO:0000313" key="11">
    <source>
        <dbReference type="Proteomes" id="UP000654123"/>
    </source>
</evidence>
<comment type="caution">
    <text evidence="10">The sequence shown here is derived from an EMBL/GenBank/DDBJ whole genome shotgun (WGS) entry which is preliminary data.</text>
</comment>
<evidence type="ECO:0000256" key="3">
    <source>
        <dbReference type="ARBA" id="ARBA00022723"/>
    </source>
</evidence>
<reference evidence="10" key="2">
    <citation type="submission" date="2020-09" db="EMBL/GenBank/DDBJ databases">
        <authorList>
            <person name="Sun Q."/>
            <person name="Ohkuma M."/>
        </authorList>
    </citation>
    <scope>NUCLEOTIDE SEQUENCE</scope>
    <source>
        <strain evidence="10">JCM 4335</strain>
    </source>
</reference>
<keyword evidence="3 7" id="KW-0479">Metal-binding</keyword>
<dbReference type="AlphaFoldDB" id="A0A918EJL4"/>
<keyword evidence="4 8" id="KW-0560">Oxidoreductase</keyword>
<dbReference type="PRINTS" id="PR00463">
    <property type="entry name" value="EP450I"/>
</dbReference>
<dbReference type="PROSITE" id="PS00086">
    <property type="entry name" value="CYTOCHROME_P450"/>
    <property type="match status" value="1"/>
</dbReference>
<dbReference type="RefSeq" id="WP_189533431.1">
    <property type="nucleotide sequence ID" value="NZ_BMSV01000005.1"/>
</dbReference>
<dbReference type="CDD" id="cd11049">
    <property type="entry name" value="CYP170A1-like"/>
    <property type="match status" value="1"/>
</dbReference>
<dbReference type="InterPro" id="IPR002401">
    <property type="entry name" value="Cyt_P450_E_grp-I"/>
</dbReference>
<evidence type="ECO:0000256" key="2">
    <source>
        <dbReference type="ARBA" id="ARBA00022617"/>
    </source>
</evidence>
<evidence type="ECO:0000256" key="8">
    <source>
        <dbReference type="RuleBase" id="RU000461"/>
    </source>
</evidence>
<dbReference type="Proteomes" id="UP000654123">
    <property type="component" value="Unassembled WGS sequence"/>
</dbReference>
<evidence type="ECO:0000256" key="7">
    <source>
        <dbReference type="PIRSR" id="PIRSR602401-1"/>
    </source>
</evidence>
<reference evidence="10" key="1">
    <citation type="journal article" date="2014" name="Int. J. Syst. Evol. Microbiol.">
        <title>Complete genome sequence of Corynebacterium casei LMG S-19264T (=DSM 44701T), isolated from a smear-ripened cheese.</title>
        <authorList>
            <consortium name="US DOE Joint Genome Institute (JGI-PGF)"/>
            <person name="Walter F."/>
            <person name="Albersmeier A."/>
            <person name="Kalinowski J."/>
            <person name="Ruckert C."/>
        </authorList>
    </citation>
    <scope>NUCLEOTIDE SEQUENCE</scope>
    <source>
        <strain evidence="10">JCM 4335</strain>
    </source>
</reference>
<keyword evidence="11" id="KW-1185">Reference proteome</keyword>
<evidence type="ECO:0000256" key="6">
    <source>
        <dbReference type="ARBA" id="ARBA00023033"/>
    </source>
</evidence>
<sequence length="460" mass="51054">MSRTRTDRTDRTDRTAPRGRAPVAPGRLPVVGHALRLSRGPIAFLESLRDVGAVVRVDLGGWPLHVLTDPDLIHTVLVAEAHKFGRGRIFEKLRPLFGNGIATTDGALHRKQRRLMQPAFQRNRISRYAELMCREAEAMAASWTAGRQVRVDREMRRFALSSVAGMIFSGDVDQPAVQEVHRSFPIILEGMLVRTVMPKAFDRLPLPLNRRFDGAALRLRAIIDEVVAEYGPEDRGRDDLISLLLAGTDPETGDTMSAEQVRDELITILFGGTETASTTLSWIFHELARHPDVEKRVHAEVDAVVGDRPVRPEDLASLTYTKSVFEESLRLHSPLLFTRRPLTPVTLGGVDIPAGAELAYSPYALHRDPELFRDPTAFDTERWNDTDPSRVLPRLDSFIPFGAGQHKCIGDAFAVAEILTAVASVARRWRLTSVPGTTVKEVPAGIPLPDALPMIPVPRR</sequence>
<evidence type="ECO:0000256" key="9">
    <source>
        <dbReference type="SAM" id="MobiDB-lite"/>
    </source>
</evidence>
<dbReference type="Gene3D" id="1.10.630.10">
    <property type="entry name" value="Cytochrome P450"/>
    <property type="match status" value="1"/>
</dbReference>
<dbReference type="PRINTS" id="PR00385">
    <property type="entry name" value="P450"/>
</dbReference>
<dbReference type="PANTHER" id="PTHR24291:SF50">
    <property type="entry name" value="BIFUNCTIONAL ALBAFLAVENONE MONOOXYGENASE_TERPENE SYNTHASE"/>
    <property type="match status" value="1"/>
</dbReference>
<dbReference type="InterPro" id="IPR036396">
    <property type="entry name" value="Cyt_P450_sf"/>
</dbReference>